<dbReference type="EMBL" id="JBDZDV010000002">
    <property type="protein sequence ID" value="MET3110699.1"/>
    <property type="molecule type" value="Genomic_DNA"/>
</dbReference>
<dbReference type="Proteomes" id="UP001549019">
    <property type="component" value="Unassembled WGS sequence"/>
</dbReference>
<keyword evidence="1" id="KW-0472">Membrane</keyword>
<evidence type="ECO:0000313" key="2">
    <source>
        <dbReference type="EMBL" id="MET3110699.1"/>
    </source>
</evidence>
<organism evidence="2 3">
    <name type="scientific">Salinicoccus halitifaciens</name>
    <dbReference type="NCBI Taxonomy" id="1073415"/>
    <lineage>
        <taxon>Bacteria</taxon>
        <taxon>Bacillati</taxon>
        <taxon>Bacillota</taxon>
        <taxon>Bacilli</taxon>
        <taxon>Bacillales</taxon>
        <taxon>Staphylococcaceae</taxon>
        <taxon>Salinicoccus</taxon>
    </lineage>
</organism>
<accession>A0ABV2E8F5</accession>
<gene>
    <name evidence="2" type="ORF">ABHD89_001101</name>
</gene>
<comment type="caution">
    <text evidence="2">The sequence shown here is derived from an EMBL/GenBank/DDBJ whole genome shotgun (WGS) entry which is preliminary data.</text>
</comment>
<keyword evidence="1" id="KW-0812">Transmembrane</keyword>
<sequence length="178" mass="20517">MEQDIMTWITLIAAVASAGFSGWAIFRDILKDRIKIEISNVDVIMDKVDKQVKYSFYVNNLSEHPIVITDVKLFKNDKELLDNGHDPSPNKVPLGPPDIFTGQQRYSEFPRIGMDSSNFDSDLVLFPHDSVHLSYYLDESPNRLEIYTSKPKQSKHSINVDFEKELDKEIRKLVKSKQ</sequence>
<name>A0ABV2E8F5_9STAP</name>
<evidence type="ECO:0000313" key="3">
    <source>
        <dbReference type="Proteomes" id="UP001549019"/>
    </source>
</evidence>
<keyword evidence="3" id="KW-1185">Reference proteome</keyword>
<proteinExistence type="predicted"/>
<feature type="transmembrane region" description="Helical" evidence="1">
    <location>
        <begin position="6"/>
        <end position="26"/>
    </location>
</feature>
<protein>
    <recommendedName>
        <fullName evidence="4">DUF4352 domain-containing protein</fullName>
    </recommendedName>
</protein>
<evidence type="ECO:0000256" key="1">
    <source>
        <dbReference type="SAM" id="Phobius"/>
    </source>
</evidence>
<dbReference type="RefSeq" id="WP_230821577.1">
    <property type="nucleotide sequence ID" value="NZ_JAJNCU010000003.1"/>
</dbReference>
<keyword evidence="1" id="KW-1133">Transmembrane helix</keyword>
<evidence type="ECO:0008006" key="4">
    <source>
        <dbReference type="Google" id="ProtNLM"/>
    </source>
</evidence>
<reference evidence="2 3" key="1">
    <citation type="submission" date="2024-05" db="EMBL/GenBank/DDBJ databases">
        <title>Genomic Encyclopedia of Type Strains, Phase IV (KMG-IV): sequencing the most valuable type-strain genomes for metagenomic binning, comparative biology and taxonomic classification.</title>
        <authorList>
            <person name="Goeker M."/>
        </authorList>
    </citation>
    <scope>NUCLEOTIDE SEQUENCE [LARGE SCALE GENOMIC DNA]</scope>
    <source>
        <strain evidence="2 3">DSM 25286</strain>
    </source>
</reference>